<keyword evidence="1" id="KW-0472">Membrane</keyword>
<feature type="transmembrane region" description="Helical" evidence="1">
    <location>
        <begin position="344"/>
        <end position="363"/>
    </location>
</feature>
<keyword evidence="1" id="KW-1133">Transmembrane helix</keyword>
<dbReference type="Pfam" id="PF01008">
    <property type="entry name" value="IF-2B"/>
    <property type="match status" value="1"/>
</dbReference>
<dbReference type="PANTHER" id="PTHR13325">
    <property type="entry name" value="PROTEASE M50 MEMBRANE-BOUND TRANSCRIPTION FACTOR SITE 2 PROTEASE"/>
    <property type="match status" value="1"/>
</dbReference>
<organism evidence="2">
    <name type="scientific">marine sediment metagenome</name>
    <dbReference type="NCBI Taxonomy" id="412755"/>
    <lineage>
        <taxon>unclassified sequences</taxon>
        <taxon>metagenomes</taxon>
        <taxon>ecological metagenomes</taxon>
    </lineage>
</organism>
<gene>
    <name evidence="2" type="ORF">S01H4_13196</name>
</gene>
<dbReference type="SUPFAM" id="SSF50156">
    <property type="entry name" value="PDZ domain-like"/>
    <property type="match status" value="1"/>
</dbReference>
<keyword evidence="1" id="KW-0812">Transmembrane</keyword>
<dbReference type="InterPro" id="IPR000649">
    <property type="entry name" value="IF-2B-related"/>
</dbReference>
<dbReference type="EMBL" id="BART01005821">
    <property type="protein sequence ID" value="GAG54283.1"/>
    <property type="molecule type" value="Genomic_DNA"/>
</dbReference>
<dbReference type="SUPFAM" id="SSF100950">
    <property type="entry name" value="NagB/RpiA/CoA transferase-like"/>
    <property type="match status" value="1"/>
</dbReference>
<dbReference type="InterPro" id="IPR036034">
    <property type="entry name" value="PDZ_sf"/>
</dbReference>
<comment type="caution">
    <text evidence="2">The sequence shown here is derived from an EMBL/GenBank/DDBJ whole genome shotgun (WGS) entry which is preliminary data.</text>
</comment>
<proteinExistence type="predicted"/>
<sequence>SGKNFNIICTESRPANEGFCLAEKLGKEEIKVKLIVDSASFSLLPEIQLILVGADALSTQGLVNKIGTLGLALAAKKFKVDIHVLCITQFASKLKVKSLGILYLIIPLGAFCEPDEKQLRNAKTSSRMRVYAAGPTSNFTVVLISILLFSFVFMPAVQHAADGIGIISVGKDTPAEEFDIQSGMIITHINDTKINTFYDFFIVMNNTWANQTVNISYVGQENYTKSVVLSDKYNEYEKRNPESNNKSYMGKGYLGVGPNPFIDFLPILKNPFSDFPNNFLLFYIIPLLGLDGYNPIYSPFTDSYIITGPLSFIPSNIFWVIVSALYWIFWLNLAVGLFNVLPMIPLDGGFLFNDAIGSFIRRVKKNLSDEKREKIVKNVSLVTSLLILFMVLFPWLVKYF</sequence>
<feature type="transmembrane region" description="Helical" evidence="1">
    <location>
        <begin position="375"/>
        <end position="397"/>
    </location>
</feature>
<feature type="non-terminal residue" evidence="2">
    <location>
        <position position="1"/>
    </location>
</feature>
<feature type="transmembrane region" description="Helical" evidence="1">
    <location>
        <begin position="279"/>
        <end position="296"/>
    </location>
</feature>
<dbReference type="GO" id="GO:0005737">
    <property type="term" value="C:cytoplasm"/>
    <property type="evidence" value="ECO:0007669"/>
    <property type="project" value="TreeGrafter"/>
</dbReference>
<accession>X0Z1A3</accession>
<dbReference type="AlphaFoldDB" id="X0Z1A3"/>
<protein>
    <recommendedName>
        <fullName evidence="3">PDZ domain-containing protein</fullName>
    </recommendedName>
</protein>
<dbReference type="Gene3D" id="2.30.42.10">
    <property type="match status" value="1"/>
</dbReference>
<dbReference type="PANTHER" id="PTHR13325:SF3">
    <property type="entry name" value="MEMBRANE-BOUND TRANSCRIPTION FACTOR SITE-2 PROTEASE"/>
    <property type="match status" value="1"/>
</dbReference>
<feature type="transmembrane region" description="Helical" evidence="1">
    <location>
        <begin position="130"/>
        <end position="153"/>
    </location>
</feature>
<dbReference type="InterPro" id="IPR001193">
    <property type="entry name" value="MBTPS2"/>
</dbReference>
<dbReference type="InterPro" id="IPR042529">
    <property type="entry name" value="IF_2B-like_C"/>
</dbReference>
<feature type="transmembrane region" description="Helical" evidence="1">
    <location>
        <begin position="317"/>
        <end position="338"/>
    </location>
</feature>
<dbReference type="GO" id="GO:0012505">
    <property type="term" value="C:endomembrane system"/>
    <property type="evidence" value="ECO:0007669"/>
    <property type="project" value="UniProtKB-SubCell"/>
</dbReference>
<evidence type="ECO:0000256" key="1">
    <source>
        <dbReference type="SAM" id="Phobius"/>
    </source>
</evidence>
<dbReference type="InterPro" id="IPR037171">
    <property type="entry name" value="NagB/RpiA_transferase-like"/>
</dbReference>
<dbReference type="GO" id="GO:0004222">
    <property type="term" value="F:metalloendopeptidase activity"/>
    <property type="evidence" value="ECO:0007669"/>
    <property type="project" value="InterPro"/>
</dbReference>
<evidence type="ECO:0000313" key="2">
    <source>
        <dbReference type="EMBL" id="GAG54283.1"/>
    </source>
</evidence>
<reference evidence="2" key="1">
    <citation type="journal article" date="2014" name="Front. Microbiol.">
        <title>High frequency of phylogenetically diverse reductive dehalogenase-homologous genes in deep subseafloor sedimentary metagenomes.</title>
        <authorList>
            <person name="Kawai M."/>
            <person name="Futagami T."/>
            <person name="Toyoda A."/>
            <person name="Takaki Y."/>
            <person name="Nishi S."/>
            <person name="Hori S."/>
            <person name="Arai W."/>
            <person name="Tsubouchi T."/>
            <person name="Morono Y."/>
            <person name="Uchiyama I."/>
            <person name="Ito T."/>
            <person name="Fujiyama A."/>
            <person name="Inagaki F."/>
            <person name="Takami H."/>
        </authorList>
    </citation>
    <scope>NUCLEOTIDE SEQUENCE</scope>
    <source>
        <strain evidence="2">Expedition CK06-06</strain>
    </source>
</reference>
<name>X0Z1A3_9ZZZZ</name>
<dbReference type="Gene3D" id="3.40.50.10470">
    <property type="entry name" value="Translation initiation factor eif-2b, domain 2"/>
    <property type="match status" value="1"/>
</dbReference>
<evidence type="ECO:0008006" key="3">
    <source>
        <dbReference type="Google" id="ProtNLM"/>
    </source>
</evidence>
<dbReference type="GO" id="GO:0016020">
    <property type="term" value="C:membrane"/>
    <property type="evidence" value="ECO:0007669"/>
    <property type="project" value="InterPro"/>
</dbReference>
<dbReference type="GO" id="GO:0031293">
    <property type="term" value="P:membrane protein intracellular domain proteolysis"/>
    <property type="evidence" value="ECO:0007669"/>
    <property type="project" value="TreeGrafter"/>
</dbReference>